<proteinExistence type="predicted"/>
<dbReference type="AlphaFoldDB" id="A0A3M4KCC0"/>
<organism evidence="1 2">
    <name type="scientific">Pseudomonas syringae pv. delphinii</name>
    <dbReference type="NCBI Taxonomy" id="192088"/>
    <lineage>
        <taxon>Bacteria</taxon>
        <taxon>Pseudomonadati</taxon>
        <taxon>Pseudomonadota</taxon>
        <taxon>Gammaproteobacteria</taxon>
        <taxon>Pseudomonadales</taxon>
        <taxon>Pseudomonadaceae</taxon>
        <taxon>Pseudomonas</taxon>
    </lineage>
</organism>
<protein>
    <submittedName>
        <fullName evidence="1">Uncharacterized protein</fullName>
    </submittedName>
</protein>
<evidence type="ECO:0000313" key="2">
    <source>
        <dbReference type="Proteomes" id="UP000269044"/>
    </source>
</evidence>
<name>A0A3M4KCC0_9PSED</name>
<reference evidence="1 2" key="1">
    <citation type="submission" date="2018-08" db="EMBL/GenBank/DDBJ databases">
        <title>Recombination of ecologically and evolutionarily significant loci maintains genetic cohesion in the Pseudomonas syringae species complex.</title>
        <authorList>
            <person name="Dillon M."/>
            <person name="Thakur S."/>
            <person name="Almeida R.N.D."/>
            <person name="Weir B.S."/>
            <person name="Guttman D.S."/>
        </authorList>
    </citation>
    <scope>NUCLEOTIDE SEQUENCE [LARGE SCALE GENOMIC DNA]</scope>
    <source>
        <strain evidence="1 2">ICMP 13052</strain>
    </source>
</reference>
<dbReference type="EMBL" id="RBRA01000071">
    <property type="protein sequence ID" value="RMQ26958.1"/>
    <property type="molecule type" value="Genomic_DNA"/>
</dbReference>
<dbReference type="Proteomes" id="UP000269044">
    <property type="component" value="Unassembled WGS sequence"/>
</dbReference>
<accession>A0A3M4KCC0</accession>
<comment type="caution">
    <text evidence="1">The sequence shown here is derived from an EMBL/GenBank/DDBJ whole genome shotgun (WGS) entry which is preliminary data.</text>
</comment>
<gene>
    <name evidence="1" type="ORF">ALQ08_200023</name>
</gene>
<evidence type="ECO:0000313" key="1">
    <source>
        <dbReference type="EMBL" id="RMQ26958.1"/>
    </source>
</evidence>
<sequence length="54" mass="6165">MSEREYNTVRNLHLSQLSDPQYLHLLREFAGHMAPPCVAEALTRWLDSLQGAVV</sequence>